<sequence length="45" mass="5034">MPSPGSCANSRTGAAEVLQTIRERRSGVLQYCRSKSKEYKSYPCH</sequence>
<dbReference type="EMBL" id="BK015516">
    <property type="protein sequence ID" value="DAE10622.1"/>
    <property type="molecule type" value="Genomic_DNA"/>
</dbReference>
<evidence type="ECO:0000313" key="1">
    <source>
        <dbReference type="EMBL" id="DAE10622.1"/>
    </source>
</evidence>
<name>A0A8S5PU79_9CAUD</name>
<proteinExistence type="predicted"/>
<accession>A0A8S5PU79</accession>
<protein>
    <submittedName>
        <fullName evidence="1">Uncharacterized protein</fullName>
    </submittedName>
</protein>
<reference evidence="1" key="1">
    <citation type="journal article" date="2021" name="Proc. Natl. Acad. Sci. U.S.A.">
        <title>A Catalog of Tens of Thousands of Viruses from Human Metagenomes Reveals Hidden Associations with Chronic Diseases.</title>
        <authorList>
            <person name="Tisza M.J."/>
            <person name="Buck C.B."/>
        </authorList>
    </citation>
    <scope>NUCLEOTIDE SEQUENCE</scope>
    <source>
        <strain evidence="1">CtUPB15</strain>
    </source>
</reference>
<organism evidence="1">
    <name type="scientific">Myoviridae sp. ctUPB15</name>
    <dbReference type="NCBI Taxonomy" id="2825116"/>
    <lineage>
        <taxon>Viruses</taxon>
        <taxon>Duplodnaviria</taxon>
        <taxon>Heunggongvirae</taxon>
        <taxon>Uroviricota</taxon>
        <taxon>Caudoviricetes</taxon>
    </lineage>
</organism>